<dbReference type="PANTHER" id="PTHR23075:SF0">
    <property type="entry name" value="ATPASE FAMILY AAA DOMAIN-CONTAINING PROTEIN 3"/>
    <property type="match status" value="1"/>
</dbReference>
<keyword evidence="3" id="KW-1185">Reference proteome</keyword>
<evidence type="ECO:0000256" key="1">
    <source>
        <dbReference type="ARBA" id="ARBA00023054"/>
    </source>
</evidence>
<gene>
    <name evidence="2" type="ORF">F3Y22_tig00111466pilonHSYRG00037</name>
</gene>
<dbReference type="GO" id="GO:0008270">
    <property type="term" value="F:zinc ion binding"/>
    <property type="evidence" value="ECO:0007669"/>
    <property type="project" value="TreeGrafter"/>
</dbReference>
<accession>A0A6A2XQT1</accession>
<proteinExistence type="predicted"/>
<sequence length="392" mass="43374">MSHHVYEAENDCSFFFEKKNSNESCLRLEDSEAEAEITASVVVVTAITSDDIVGKRSATARRHRDGQAESSGGCRSPYYILASAGAELKRPRVENGSGGGFDYEKGFSSAPSNIKPSSNSTPSAIPVSYGSYHGSSNKIDISQNRPVELVGTAEQIAKAEQLINDVLARLKQGKVSALLIQVERKKASALPIQVERKEASALPIQIERKEASALPIQIERKEASALPIQIERKEASHFRFKSNGKKHRTSNSTRTNGLLNHCPNLHLRNFNPKCRFSHLLKEKEKSRENIRVSRIHDCILEYTMCAYAPNMSIVCVSELLKFVMNVSVCFESVIEGLDYALVMGGDVAPLGTQAVTKLHQLFDWARSPREACCCSSMKRICFCASLNFAWIN</sequence>
<dbReference type="PANTHER" id="PTHR23075">
    <property type="entry name" value="PUTATIVE ATP-ASE"/>
    <property type="match status" value="1"/>
</dbReference>
<reference evidence="2" key="1">
    <citation type="submission" date="2019-09" db="EMBL/GenBank/DDBJ databases">
        <title>Draft genome information of white flower Hibiscus syriacus.</title>
        <authorList>
            <person name="Kim Y.-M."/>
        </authorList>
    </citation>
    <scope>NUCLEOTIDE SEQUENCE [LARGE SCALE GENOMIC DNA]</scope>
    <source>
        <strain evidence="2">YM2019G1</strain>
    </source>
</reference>
<name>A0A6A2XQT1_HIBSY</name>
<dbReference type="GO" id="GO:0007005">
    <property type="term" value="P:mitochondrion organization"/>
    <property type="evidence" value="ECO:0007669"/>
    <property type="project" value="TreeGrafter"/>
</dbReference>
<dbReference type="GO" id="GO:0005739">
    <property type="term" value="C:mitochondrion"/>
    <property type="evidence" value="ECO:0007669"/>
    <property type="project" value="TreeGrafter"/>
</dbReference>
<protein>
    <submittedName>
        <fullName evidence="2">Uncharacterized protein</fullName>
    </submittedName>
</protein>
<organism evidence="2 3">
    <name type="scientific">Hibiscus syriacus</name>
    <name type="common">Rose of Sharon</name>
    <dbReference type="NCBI Taxonomy" id="106335"/>
    <lineage>
        <taxon>Eukaryota</taxon>
        <taxon>Viridiplantae</taxon>
        <taxon>Streptophyta</taxon>
        <taxon>Embryophyta</taxon>
        <taxon>Tracheophyta</taxon>
        <taxon>Spermatophyta</taxon>
        <taxon>Magnoliopsida</taxon>
        <taxon>eudicotyledons</taxon>
        <taxon>Gunneridae</taxon>
        <taxon>Pentapetalae</taxon>
        <taxon>rosids</taxon>
        <taxon>malvids</taxon>
        <taxon>Malvales</taxon>
        <taxon>Malvaceae</taxon>
        <taxon>Malvoideae</taxon>
        <taxon>Hibiscus</taxon>
    </lineage>
</organism>
<dbReference type="EMBL" id="VEPZ02001348">
    <property type="protein sequence ID" value="KAE8677958.1"/>
    <property type="molecule type" value="Genomic_DNA"/>
</dbReference>
<keyword evidence="1" id="KW-0175">Coiled coil</keyword>
<evidence type="ECO:0000313" key="2">
    <source>
        <dbReference type="EMBL" id="KAE8677958.1"/>
    </source>
</evidence>
<dbReference type="Proteomes" id="UP000436088">
    <property type="component" value="Unassembled WGS sequence"/>
</dbReference>
<dbReference type="AlphaFoldDB" id="A0A6A2XQT1"/>
<evidence type="ECO:0000313" key="3">
    <source>
        <dbReference type="Proteomes" id="UP000436088"/>
    </source>
</evidence>
<comment type="caution">
    <text evidence="2">The sequence shown here is derived from an EMBL/GenBank/DDBJ whole genome shotgun (WGS) entry which is preliminary data.</text>
</comment>